<reference evidence="2 3" key="1">
    <citation type="submission" date="2020-08" db="EMBL/GenBank/DDBJ databases">
        <authorList>
            <person name="Newling K."/>
            <person name="Davey J."/>
            <person name="Forrester S."/>
        </authorList>
    </citation>
    <scope>NUCLEOTIDE SEQUENCE [LARGE SCALE GENOMIC DNA]</scope>
    <source>
        <strain evidence="3">Crithidia deanei Carvalho (ATCC PRA-265)</strain>
    </source>
</reference>
<proteinExistence type="predicted"/>
<evidence type="ECO:0000256" key="1">
    <source>
        <dbReference type="SAM" id="Phobius"/>
    </source>
</evidence>
<feature type="transmembrane region" description="Helical" evidence="1">
    <location>
        <begin position="46"/>
        <end position="65"/>
    </location>
</feature>
<dbReference type="Proteomes" id="UP000515908">
    <property type="component" value="Chromosome 13"/>
</dbReference>
<evidence type="ECO:0000313" key="3">
    <source>
        <dbReference type="Proteomes" id="UP000515908"/>
    </source>
</evidence>
<dbReference type="AlphaFoldDB" id="A0A7G2CJ94"/>
<dbReference type="EMBL" id="LR877157">
    <property type="protein sequence ID" value="CAD2219127.1"/>
    <property type="molecule type" value="Genomic_DNA"/>
</dbReference>
<organism evidence="2 3">
    <name type="scientific">Angomonas deanei</name>
    <dbReference type="NCBI Taxonomy" id="59799"/>
    <lineage>
        <taxon>Eukaryota</taxon>
        <taxon>Discoba</taxon>
        <taxon>Euglenozoa</taxon>
        <taxon>Kinetoplastea</taxon>
        <taxon>Metakinetoplastina</taxon>
        <taxon>Trypanosomatida</taxon>
        <taxon>Trypanosomatidae</taxon>
        <taxon>Strigomonadinae</taxon>
        <taxon>Angomonas</taxon>
    </lineage>
</organism>
<sequence length="95" mass="11204">MLKRLHRFPAVVRLQIRKYGNAPTRVRPVELPKEYSLRQSERETSASLAIAIMFIIPIWLFVLSGEKREKDREQMKEWALRQRKVRAVGKDDDGV</sequence>
<evidence type="ECO:0000313" key="2">
    <source>
        <dbReference type="EMBL" id="CAD2219127.1"/>
    </source>
</evidence>
<keyword evidence="1" id="KW-0472">Membrane</keyword>
<keyword evidence="3" id="KW-1185">Reference proteome</keyword>
<keyword evidence="1" id="KW-0812">Transmembrane</keyword>
<protein>
    <submittedName>
        <fullName evidence="2">Uncharacterized protein</fullName>
    </submittedName>
</protein>
<accession>A0A7G2CJ94</accession>
<name>A0A7G2CJ94_9TRYP</name>
<dbReference type="VEuPathDB" id="TriTrypDB:ADEAN_000662000"/>
<gene>
    <name evidence="2" type="ORF">ADEAN_000662000</name>
</gene>
<keyword evidence="1" id="KW-1133">Transmembrane helix</keyword>